<dbReference type="InterPro" id="IPR022143">
    <property type="entry name" value="DUF3675"/>
</dbReference>
<dbReference type="Gene3D" id="3.30.40.10">
    <property type="entry name" value="Zinc/RING finger domain, C3HC4 (zinc finger)"/>
    <property type="match status" value="1"/>
</dbReference>
<keyword evidence="8" id="KW-1185">Reference proteome</keyword>
<accession>A0AAD8IHH4</accession>
<dbReference type="GO" id="GO:0008270">
    <property type="term" value="F:zinc ion binding"/>
    <property type="evidence" value="ECO:0007669"/>
    <property type="project" value="UniProtKB-KW"/>
</dbReference>
<reference evidence="7" key="1">
    <citation type="submission" date="2023-02" db="EMBL/GenBank/DDBJ databases">
        <title>Genome of toxic invasive species Heracleum sosnowskyi carries increased number of genes despite the absence of recent whole-genome duplications.</title>
        <authorList>
            <person name="Schelkunov M."/>
            <person name="Shtratnikova V."/>
            <person name="Makarenko M."/>
            <person name="Klepikova A."/>
            <person name="Omelchenko D."/>
            <person name="Novikova G."/>
            <person name="Obukhova E."/>
            <person name="Bogdanov V."/>
            <person name="Penin A."/>
            <person name="Logacheva M."/>
        </authorList>
    </citation>
    <scope>NUCLEOTIDE SEQUENCE</scope>
    <source>
        <strain evidence="7">Hsosn_3</strain>
        <tissue evidence="7">Leaf</tissue>
    </source>
</reference>
<reference evidence="7" key="2">
    <citation type="submission" date="2023-05" db="EMBL/GenBank/DDBJ databases">
        <authorList>
            <person name="Schelkunov M.I."/>
        </authorList>
    </citation>
    <scope>NUCLEOTIDE SEQUENCE</scope>
    <source>
        <strain evidence="7">Hsosn_3</strain>
        <tissue evidence="7">Leaf</tissue>
    </source>
</reference>
<dbReference type="PANTHER" id="PTHR23012">
    <property type="entry name" value="RING/FYVE/PHD ZINC FINGER DOMAIN-CONTAINING"/>
    <property type="match status" value="1"/>
</dbReference>
<dbReference type="GO" id="GO:0004842">
    <property type="term" value="F:ubiquitin-protein transferase activity"/>
    <property type="evidence" value="ECO:0007669"/>
    <property type="project" value="TreeGrafter"/>
</dbReference>
<feature type="compositionally biased region" description="Low complexity" evidence="4">
    <location>
        <begin position="202"/>
        <end position="211"/>
    </location>
</feature>
<evidence type="ECO:0000256" key="1">
    <source>
        <dbReference type="ARBA" id="ARBA00022723"/>
    </source>
</evidence>
<dbReference type="SUPFAM" id="SSF57850">
    <property type="entry name" value="RING/U-box"/>
    <property type="match status" value="1"/>
</dbReference>
<name>A0AAD8IHH4_9APIA</name>
<dbReference type="CDD" id="cd16495">
    <property type="entry name" value="RING_CH-C4HC3_MARCH"/>
    <property type="match status" value="1"/>
</dbReference>
<dbReference type="GO" id="GO:0016874">
    <property type="term" value="F:ligase activity"/>
    <property type="evidence" value="ECO:0007669"/>
    <property type="project" value="UniProtKB-KW"/>
</dbReference>
<dbReference type="Pfam" id="PF12906">
    <property type="entry name" value="RINGv"/>
    <property type="match status" value="1"/>
</dbReference>
<dbReference type="GO" id="GO:0016567">
    <property type="term" value="P:protein ubiquitination"/>
    <property type="evidence" value="ECO:0007669"/>
    <property type="project" value="TreeGrafter"/>
</dbReference>
<dbReference type="FunFam" id="3.30.40.10:FF:000318">
    <property type="entry name" value="E3 ubiquitin-protein ligase MARCH4"/>
    <property type="match status" value="1"/>
</dbReference>
<dbReference type="EMBL" id="JAUIZM010000005">
    <property type="protein sequence ID" value="KAK1385046.1"/>
    <property type="molecule type" value="Genomic_DNA"/>
</dbReference>
<keyword evidence="1" id="KW-0479">Metal-binding</keyword>
<dbReference type="PANTHER" id="PTHR23012:SF180">
    <property type="entry name" value="RING_FYVE_PHD ZINC FINGER SUPERFAMILY PROTEIN"/>
    <property type="match status" value="1"/>
</dbReference>
<organism evidence="7 8">
    <name type="scientific">Heracleum sosnowskyi</name>
    <dbReference type="NCBI Taxonomy" id="360622"/>
    <lineage>
        <taxon>Eukaryota</taxon>
        <taxon>Viridiplantae</taxon>
        <taxon>Streptophyta</taxon>
        <taxon>Embryophyta</taxon>
        <taxon>Tracheophyta</taxon>
        <taxon>Spermatophyta</taxon>
        <taxon>Magnoliopsida</taxon>
        <taxon>eudicotyledons</taxon>
        <taxon>Gunneridae</taxon>
        <taxon>Pentapetalae</taxon>
        <taxon>asterids</taxon>
        <taxon>campanulids</taxon>
        <taxon>Apiales</taxon>
        <taxon>Apiaceae</taxon>
        <taxon>Apioideae</taxon>
        <taxon>apioid superclade</taxon>
        <taxon>Tordylieae</taxon>
        <taxon>Tordyliinae</taxon>
        <taxon>Heracleum</taxon>
    </lineage>
</organism>
<dbReference type="SMART" id="SM00744">
    <property type="entry name" value="RINGv"/>
    <property type="match status" value="1"/>
</dbReference>
<evidence type="ECO:0000313" key="7">
    <source>
        <dbReference type="EMBL" id="KAK1385046.1"/>
    </source>
</evidence>
<dbReference type="PROSITE" id="PS51292">
    <property type="entry name" value="ZF_RING_CH"/>
    <property type="match status" value="1"/>
</dbReference>
<gene>
    <name evidence="7" type="ORF">POM88_022781</name>
</gene>
<keyword evidence="2" id="KW-0863">Zinc-finger</keyword>
<evidence type="ECO:0000256" key="3">
    <source>
        <dbReference type="ARBA" id="ARBA00022833"/>
    </source>
</evidence>
<evidence type="ECO:0000256" key="4">
    <source>
        <dbReference type="SAM" id="MobiDB-lite"/>
    </source>
</evidence>
<dbReference type="Proteomes" id="UP001237642">
    <property type="component" value="Unassembled WGS sequence"/>
</dbReference>
<evidence type="ECO:0000256" key="2">
    <source>
        <dbReference type="ARBA" id="ARBA00022771"/>
    </source>
</evidence>
<protein>
    <submittedName>
        <fullName evidence="7">Ubiquitin--protein ligase</fullName>
    </submittedName>
</protein>
<keyword evidence="5" id="KW-1133">Transmembrane helix</keyword>
<keyword evidence="7" id="KW-0436">Ligase</keyword>
<dbReference type="InterPro" id="IPR011016">
    <property type="entry name" value="Znf_RING-CH"/>
</dbReference>
<proteinExistence type="predicted"/>
<dbReference type="InterPro" id="IPR033275">
    <property type="entry name" value="MARCH-like"/>
</dbReference>
<dbReference type="InterPro" id="IPR013083">
    <property type="entry name" value="Znf_RING/FYVE/PHD"/>
</dbReference>
<evidence type="ECO:0000259" key="6">
    <source>
        <dbReference type="PROSITE" id="PS51292"/>
    </source>
</evidence>
<keyword evidence="3" id="KW-0862">Zinc</keyword>
<evidence type="ECO:0000313" key="8">
    <source>
        <dbReference type="Proteomes" id="UP001237642"/>
    </source>
</evidence>
<feature type="domain" description="RING-CH-type" evidence="6">
    <location>
        <begin position="18"/>
        <end position="80"/>
    </location>
</feature>
<feature type="transmembrane region" description="Helical" evidence="5">
    <location>
        <begin position="129"/>
        <end position="151"/>
    </location>
</feature>
<dbReference type="GO" id="GO:0016020">
    <property type="term" value="C:membrane"/>
    <property type="evidence" value="ECO:0007669"/>
    <property type="project" value="TreeGrafter"/>
</dbReference>
<dbReference type="Pfam" id="PF12428">
    <property type="entry name" value="DUF3675"/>
    <property type="match status" value="1"/>
</dbReference>
<sequence length="226" mass="25321">MGERKEEVAVFVDDVESQVASGIPFCRICHEIEFESCKTLEAPCSCSGTVKFAHRDCIQRWCEEKGDTTCEICLQNFEPGYTAPVQKVQLVDGAVTIRGSLEVPRRRGQGSDLEEQLIESEFSSNSWNWFRVVASIFTVLFLLRHVSALLIGGGEDYPFALLTLAIAKMSGVALPIYVMIRVVASIYKSFRNRQHQYEAPEVESSSESGQVEAEDHVEHRVEIHSS</sequence>
<feature type="transmembrane region" description="Helical" evidence="5">
    <location>
        <begin position="157"/>
        <end position="184"/>
    </location>
</feature>
<dbReference type="AlphaFoldDB" id="A0AAD8IHH4"/>
<keyword evidence="5" id="KW-0812">Transmembrane</keyword>
<feature type="compositionally biased region" description="Basic and acidic residues" evidence="4">
    <location>
        <begin position="213"/>
        <end position="226"/>
    </location>
</feature>
<comment type="caution">
    <text evidence="7">The sequence shown here is derived from an EMBL/GenBank/DDBJ whole genome shotgun (WGS) entry which is preliminary data.</text>
</comment>
<keyword evidence="5" id="KW-0472">Membrane</keyword>
<feature type="region of interest" description="Disordered" evidence="4">
    <location>
        <begin position="198"/>
        <end position="226"/>
    </location>
</feature>
<evidence type="ECO:0000256" key="5">
    <source>
        <dbReference type="SAM" id="Phobius"/>
    </source>
</evidence>